<protein>
    <submittedName>
        <fullName evidence="1">Uncharacterized protein</fullName>
    </submittedName>
</protein>
<sequence length="126" mass="14219">MHGYRVCNDMVLDPTSYEAYRATCDALAETLDGIFASYLMLGYNFTRDALRIVEDVHSSTMTVLRKSLPVLIMLYWDNGITSQYNASCWDGSACMFRLSGNSTHIAAILEGVSRSERESKTIEWLD</sequence>
<dbReference type="EMBL" id="GL376628">
    <property type="status" value="NOT_ANNOTATED_CDS"/>
    <property type="molecule type" value="Genomic_DNA"/>
</dbReference>
<reference evidence="1" key="3">
    <citation type="submission" date="2015-02" db="UniProtKB">
        <authorList>
            <consortium name="EnsemblProtists"/>
        </authorList>
    </citation>
    <scope>IDENTIFICATION</scope>
    <source>
        <strain evidence="1">DAOM BR144</strain>
    </source>
</reference>
<dbReference type="EnsemblProtists" id="PYU1_T002765">
    <property type="protein sequence ID" value="PYU1_T002765"/>
    <property type="gene ID" value="PYU1_G002762"/>
</dbReference>
<evidence type="ECO:0000313" key="1">
    <source>
        <dbReference type="EnsemblProtists" id="PYU1_T002765"/>
    </source>
</evidence>
<dbReference type="InParanoid" id="K3WCS4"/>
<accession>K3WCS4</accession>
<dbReference type="Proteomes" id="UP000019132">
    <property type="component" value="Unassembled WGS sequence"/>
</dbReference>
<dbReference type="AlphaFoldDB" id="K3WCS4"/>
<proteinExistence type="predicted"/>
<organism evidence="1 2">
    <name type="scientific">Globisporangium ultimum (strain ATCC 200006 / CBS 805.95 / DAOM BR144)</name>
    <name type="common">Pythium ultimum</name>
    <dbReference type="NCBI Taxonomy" id="431595"/>
    <lineage>
        <taxon>Eukaryota</taxon>
        <taxon>Sar</taxon>
        <taxon>Stramenopiles</taxon>
        <taxon>Oomycota</taxon>
        <taxon>Peronosporomycetes</taxon>
        <taxon>Pythiales</taxon>
        <taxon>Pythiaceae</taxon>
        <taxon>Globisporangium</taxon>
    </lineage>
</organism>
<name>K3WCS4_GLOUD</name>
<dbReference type="VEuPathDB" id="FungiDB:PYU1_G002762"/>
<reference evidence="2" key="1">
    <citation type="journal article" date="2010" name="Genome Biol.">
        <title>Genome sequence of the necrotrophic plant pathogen Pythium ultimum reveals original pathogenicity mechanisms and effector repertoire.</title>
        <authorList>
            <person name="Levesque C.A."/>
            <person name="Brouwer H."/>
            <person name="Cano L."/>
            <person name="Hamilton J.P."/>
            <person name="Holt C."/>
            <person name="Huitema E."/>
            <person name="Raffaele S."/>
            <person name="Robideau G.P."/>
            <person name="Thines M."/>
            <person name="Win J."/>
            <person name="Zerillo M.M."/>
            <person name="Beakes G.W."/>
            <person name="Boore J.L."/>
            <person name="Busam D."/>
            <person name="Dumas B."/>
            <person name="Ferriera S."/>
            <person name="Fuerstenberg S.I."/>
            <person name="Gachon C.M."/>
            <person name="Gaulin E."/>
            <person name="Govers F."/>
            <person name="Grenville-Briggs L."/>
            <person name="Horner N."/>
            <person name="Hostetler J."/>
            <person name="Jiang R.H."/>
            <person name="Johnson J."/>
            <person name="Krajaejun T."/>
            <person name="Lin H."/>
            <person name="Meijer H.J."/>
            <person name="Moore B."/>
            <person name="Morris P."/>
            <person name="Phuntmart V."/>
            <person name="Puiu D."/>
            <person name="Shetty J."/>
            <person name="Stajich J.E."/>
            <person name="Tripathy S."/>
            <person name="Wawra S."/>
            <person name="van West P."/>
            <person name="Whitty B.R."/>
            <person name="Coutinho P.M."/>
            <person name="Henrissat B."/>
            <person name="Martin F."/>
            <person name="Thomas P.D."/>
            <person name="Tyler B.M."/>
            <person name="De Vries R.P."/>
            <person name="Kamoun S."/>
            <person name="Yandell M."/>
            <person name="Tisserat N."/>
            <person name="Buell C.R."/>
        </authorList>
    </citation>
    <scope>NUCLEOTIDE SEQUENCE</scope>
    <source>
        <strain evidence="2">DAOM:BR144</strain>
    </source>
</reference>
<reference evidence="2" key="2">
    <citation type="submission" date="2010-04" db="EMBL/GenBank/DDBJ databases">
        <authorList>
            <person name="Buell R."/>
            <person name="Hamilton J."/>
            <person name="Hostetler J."/>
        </authorList>
    </citation>
    <scope>NUCLEOTIDE SEQUENCE [LARGE SCALE GENOMIC DNA]</scope>
    <source>
        <strain evidence="2">DAOM:BR144</strain>
    </source>
</reference>
<dbReference type="HOGENOM" id="CLU_1986052_0_0_1"/>
<keyword evidence="2" id="KW-1185">Reference proteome</keyword>
<evidence type="ECO:0000313" key="2">
    <source>
        <dbReference type="Proteomes" id="UP000019132"/>
    </source>
</evidence>